<dbReference type="Proteomes" id="UP000515158">
    <property type="component" value="Unplaced"/>
</dbReference>
<dbReference type="KEGG" id="tpal:117642977"/>
<evidence type="ECO:0000256" key="1">
    <source>
        <dbReference type="SAM" id="SignalP"/>
    </source>
</evidence>
<dbReference type="GeneID" id="117642977"/>
<keyword evidence="2" id="KW-1185">Reference proteome</keyword>
<protein>
    <submittedName>
        <fullName evidence="3">Uncharacterized protein LOC117642977</fullName>
    </submittedName>
</protein>
<dbReference type="RefSeq" id="XP_034237541.1">
    <property type="nucleotide sequence ID" value="XM_034381650.1"/>
</dbReference>
<name>A0A6P8YL80_THRPL</name>
<dbReference type="AlphaFoldDB" id="A0A6P8YL80"/>
<dbReference type="InParanoid" id="A0A6P8YL80"/>
<sequence length="320" mass="34107">MSPKSLFFLLAVGLCATQMVSAHREARGIAEFFNTAKNKLSQLLHKAEDPILSSINTVKQYINNLENKLLESGTTALNKAGLQVNLTDLADLVKDTAKTCAKDEKVKAGAKVILNDMASCVVKDVTTLQNLIEEMEDLWDTARTMPSAIKDVANRCKTGEAVPADPLQLTVTLDTSDHELAEASNELLVTASKHLSKRALFDLSRVTNCVKNIFDFAKNDLVSIPGDVITAATHAYQVVQSVQGGIPACVAKKATENVDEITKLGLEVGACLAAGVADGDLSTNPSLRVLKQLSVAADALNRLQDSSALSAAGQITQYLG</sequence>
<proteinExistence type="predicted"/>
<evidence type="ECO:0000313" key="2">
    <source>
        <dbReference type="Proteomes" id="UP000515158"/>
    </source>
</evidence>
<keyword evidence="1" id="KW-0732">Signal</keyword>
<reference evidence="3" key="1">
    <citation type="submission" date="2025-08" db="UniProtKB">
        <authorList>
            <consortium name="RefSeq"/>
        </authorList>
    </citation>
    <scope>IDENTIFICATION</scope>
    <source>
        <tissue evidence="3">Total insect</tissue>
    </source>
</reference>
<accession>A0A6P8YL80</accession>
<organism evidence="3">
    <name type="scientific">Thrips palmi</name>
    <name type="common">Melon thrips</name>
    <dbReference type="NCBI Taxonomy" id="161013"/>
    <lineage>
        <taxon>Eukaryota</taxon>
        <taxon>Metazoa</taxon>
        <taxon>Ecdysozoa</taxon>
        <taxon>Arthropoda</taxon>
        <taxon>Hexapoda</taxon>
        <taxon>Insecta</taxon>
        <taxon>Pterygota</taxon>
        <taxon>Neoptera</taxon>
        <taxon>Paraneoptera</taxon>
        <taxon>Thysanoptera</taxon>
        <taxon>Terebrantia</taxon>
        <taxon>Thripoidea</taxon>
        <taxon>Thripidae</taxon>
        <taxon>Thrips</taxon>
    </lineage>
</organism>
<evidence type="ECO:0000313" key="3">
    <source>
        <dbReference type="RefSeq" id="XP_034237541.1"/>
    </source>
</evidence>
<feature type="chain" id="PRO_5028339933" evidence="1">
    <location>
        <begin position="23"/>
        <end position="320"/>
    </location>
</feature>
<feature type="signal peptide" evidence="1">
    <location>
        <begin position="1"/>
        <end position="22"/>
    </location>
</feature>
<dbReference type="OrthoDB" id="10421705at2759"/>
<gene>
    <name evidence="3" type="primary">LOC117642977</name>
</gene>